<dbReference type="Proteomes" id="UP000823750">
    <property type="component" value="Unassembled WGS sequence"/>
</dbReference>
<dbReference type="GO" id="GO:0000455">
    <property type="term" value="P:enzyme-directed rRNA pseudouridine synthesis"/>
    <property type="evidence" value="ECO:0007669"/>
    <property type="project" value="TreeGrafter"/>
</dbReference>
<evidence type="ECO:0000256" key="1">
    <source>
        <dbReference type="SAM" id="Coils"/>
    </source>
</evidence>
<dbReference type="AlphaFoldDB" id="A0A9D9J337"/>
<dbReference type="CDD" id="cd02869">
    <property type="entry name" value="PseudoU_synth_RluA_like"/>
    <property type="match status" value="1"/>
</dbReference>
<reference evidence="3" key="2">
    <citation type="journal article" date="2021" name="PeerJ">
        <title>Extensive microbial diversity within the chicken gut microbiome revealed by metagenomics and culture.</title>
        <authorList>
            <person name="Gilroy R."/>
            <person name="Ravi A."/>
            <person name="Getino M."/>
            <person name="Pursley I."/>
            <person name="Horton D.L."/>
            <person name="Alikhan N.F."/>
            <person name="Baker D."/>
            <person name="Gharbi K."/>
            <person name="Hall N."/>
            <person name="Watson M."/>
            <person name="Adriaenssens E.M."/>
            <person name="Foster-Nyarko E."/>
            <person name="Jarju S."/>
            <person name="Secka A."/>
            <person name="Antonio M."/>
            <person name="Oren A."/>
            <person name="Chaudhuri R.R."/>
            <person name="La Ragione R."/>
            <person name="Hildebrand F."/>
            <person name="Pallen M.J."/>
        </authorList>
    </citation>
    <scope>NUCLEOTIDE SEQUENCE</scope>
    <source>
        <strain evidence="3">B2-16538</strain>
    </source>
</reference>
<dbReference type="InterPro" id="IPR020103">
    <property type="entry name" value="PsdUridine_synth_cat_dom_sf"/>
</dbReference>
<reference evidence="3" key="1">
    <citation type="submission" date="2020-10" db="EMBL/GenBank/DDBJ databases">
        <authorList>
            <person name="Gilroy R."/>
        </authorList>
    </citation>
    <scope>NUCLEOTIDE SEQUENCE</scope>
    <source>
        <strain evidence="3">B2-16538</strain>
    </source>
</reference>
<evidence type="ECO:0000259" key="2">
    <source>
        <dbReference type="Pfam" id="PF00849"/>
    </source>
</evidence>
<protein>
    <submittedName>
        <fullName evidence="3">RluA family pseudouridine synthase</fullName>
    </submittedName>
</protein>
<feature type="coiled-coil region" evidence="1">
    <location>
        <begin position="70"/>
        <end position="124"/>
    </location>
</feature>
<gene>
    <name evidence="3" type="ORF">IAB78_02180</name>
</gene>
<dbReference type="Pfam" id="PF00849">
    <property type="entry name" value="PseudoU_synth_2"/>
    <property type="match status" value="1"/>
</dbReference>
<evidence type="ECO:0000313" key="4">
    <source>
        <dbReference type="Proteomes" id="UP000823750"/>
    </source>
</evidence>
<dbReference type="EMBL" id="JADILX010000037">
    <property type="protein sequence ID" value="MBO8485215.1"/>
    <property type="molecule type" value="Genomic_DNA"/>
</dbReference>
<dbReference type="InterPro" id="IPR050188">
    <property type="entry name" value="RluA_PseudoU_synthase"/>
</dbReference>
<comment type="caution">
    <text evidence="3">The sequence shown here is derived from an EMBL/GenBank/DDBJ whole genome shotgun (WGS) entry which is preliminary data.</text>
</comment>
<dbReference type="Gene3D" id="3.30.2350.10">
    <property type="entry name" value="Pseudouridine synthase"/>
    <property type="match status" value="1"/>
</dbReference>
<dbReference type="PROSITE" id="PS01129">
    <property type="entry name" value="PSI_RLU"/>
    <property type="match status" value="1"/>
</dbReference>
<dbReference type="InterPro" id="IPR006145">
    <property type="entry name" value="PsdUridine_synth_RsuA/RluA"/>
</dbReference>
<proteinExistence type="predicted"/>
<name>A0A9D9J337_9BACT</name>
<keyword evidence="1" id="KW-0175">Coiled coil</keyword>
<dbReference type="GO" id="GO:0140098">
    <property type="term" value="F:catalytic activity, acting on RNA"/>
    <property type="evidence" value="ECO:0007669"/>
    <property type="project" value="UniProtKB-ARBA"/>
</dbReference>
<dbReference type="PANTHER" id="PTHR21600:SF89">
    <property type="entry name" value="RIBOSOMAL LARGE SUBUNIT PSEUDOURIDINE SYNTHASE A"/>
    <property type="match status" value="1"/>
</dbReference>
<organism evidence="3 4">
    <name type="scientific">Candidatus Cryptobacteroides excrementavium</name>
    <dbReference type="NCBI Taxonomy" id="2840759"/>
    <lineage>
        <taxon>Bacteria</taxon>
        <taxon>Pseudomonadati</taxon>
        <taxon>Bacteroidota</taxon>
        <taxon>Bacteroidia</taxon>
        <taxon>Bacteroidales</taxon>
        <taxon>Candidatus Cryptobacteroides</taxon>
    </lineage>
</organism>
<feature type="domain" description="Pseudouridine synthase RsuA/RluA-like" evidence="2">
    <location>
        <begin position="348"/>
        <end position="500"/>
    </location>
</feature>
<sequence length="553" mass="61264">MRHIRKDRSLDAIMAEGKMLGVLIVRPGHPSHRDDGIYYLAAFSGNAGGRNIVPYFVPPVFDLLAPDGHFRKEEEKISEINARLSALLENPGYVSAGKRLDGLRQEMQDAMDTWKARMAASRQRRERIRTCLLSGITPDSKDLEYYQYGSGHGPGASYCTAGNETADTHESLLQALIKESQFEKAEKKRLHERFSRAIGKAGEEYNDYTGMARQLASERRRLSDSLQKWISDSFIVYNALGQSKSITEIFSATGLVPPGGTGECAAPKLLQYAYIHGLKPVAMGEFWYGKSPDKEIRCHGKFYPSCSSKCGPLLGFMLQGLDLLSGSVPYADRKTSSPPYRILMEDDHIIVAEKPSGMLSVPGKTGTQSLLEILRQSGRTVLAVHRLDMDTSGLMVFAKTGNAQKALQRQFESRQVIKTYSALIDTSVANGRHHKAGEKGIISLPLLPDIDDRPRQKADRENGKEAVTEYKIISCCSRYAEVRFRPLTGKTHQLRVHAAHPDGLGAPIMGDRLYGSAASAQRLCLHACTLEFIHPANGKPMKFSSEPDFMVNQ</sequence>
<dbReference type="GO" id="GO:0003723">
    <property type="term" value="F:RNA binding"/>
    <property type="evidence" value="ECO:0007669"/>
    <property type="project" value="InterPro"/>
</dbReference>
<evidence type="ECO:0000313" key="3">
    <source>
        <dbReference type="EMBL" id="MBO8485215.1"/>
    </source>
</evidence>
<dbReference type="GO" id="GO:0009982">
    <property type="term" value="F:pseudouridine synthase activity"/>
    <property type="evidence" value="ECO:0007669"/>
    <property type="project" value="InterPro"/>
</dbReference>
<dbReference type="InterPro" id="IPR006224">
    <property type="entry name" value="PsdUridine_synth_RluA-like_CS"/>
</dbReference>
<accession>A0A9D9J337</accession>
<dbReference type="SUPFAM" id="SSF55120">
    <property type="entry name" value="Pseudouridine synthase"/>
    <property type="match status" value="1"/>
</dbReference>
<dbReference type="PANTHER" id="PTHR21600">
    <property type="entry name" value="MITOCHONDRIAL RNA PSEUDOURIDINE SYNTHASE"/>
    <property type="match status" value="1"/>
</dbReference>